<feature type="transmembrane region" description="Helical" evidence="6">
    <location>
        <begin position="444"/>
        <end position="462"/>
    </location>
</feature>
<feature type="transmembrane region" description="Helical" evidence="6">
    <location>
        <begin position="404"/>
        <end position="424"/>
    </location>
</feature>
<evidence type="ECO:0000256" key="2">
    <source>
        <dbReference type="ARBA" id="ARBA00005982"/>
    </source>
</evidence>
<dbReference type="PROSITE" id="PS01022">
    <property type="entry name" value="PTR2_1"/>
    <property type="match status" value="1"/>
</dbReference>
<keyword evidence="4 6" id="KW-1133">Transmembrane helix</keyword>
<accession>A0AAW1XWJ0</accession>
<gene>
    <name evidence="7" type="ORF">M0R45_016927</name>
</gene>
<evidence type="ECO:0000256" key="6">
    <source>
        <dbReference type="SAM" id="Phobius"/>
    </source>
</evidence>
<dbReference type="GO" id="GO:0006857">
    <property type="term" value="P:oligopeptide transport"/>
    <property type="evidence" value="ECO:0007669"/>
    <property type="project" value="InterPro"/>
</dbReference>
<feature type="transmembrane region" description="Helical" evidence="6">
    <location>
        <begin position="67"/>
        <end position="87"/>
    </location>
</feature>
<dbReference type="CDD" id="cd17416">
    <property type="entry name" value="MFS_NPF1_2"/>
    <property type="match status" value="1"/>
</dbReference>
<evidence type="ECO:0000256" key="4">
    <source>
        <dbReference type="ARBA" id="ARBA00022989"/>
    </source>
</evidence>
<dbReference type="GO" id="GO:0016020">
    <property type="term" value="C:membrane"/>
    <property type="evidence" value="ECO:0007669"/>
    <property type="project" value="UniProtKB-SubCell"/>
</dbReference>
<evidence type="ECO:0000313" key="8">
    <source>
        <dbReference type="Proteomes" id="UP001457282"/>
    </source>
</evidence>
<reference evidence="7 8" key="1">
    <citation type="journal article" date="2023" name="G3 (Bethesda)">
        <title>A chromosome-length genome assembly and annotation of blackberry (Rubus argutus, cv. 'Hillquist').</title>
        <authorList>
            <person name="Bruna T."/>
            <person name="Aryal R."/>
            <person name="Dudchenko O."/>
            <person name="Sargent D.J."/>
            <person name="Mead D."/>
            <person name="Buti M."/>
            <person name="Cavallini A."/>
            <person name="Hytonen T."/>
            <person name="Andres J."/>
            <person name="Pham M."/>
            <person name="Weisz D."/>
            <person name="Mascagni F."/>
            <person name="Usai G."/>
            <person name="Natali L."/>
            <person name="Bassil N."/>
            <person name="Fernandez G.E."/>
            <person name="Lomsadze A."/>
            <person name="Armour M."/>
            <person name="Olukolu B."/>
            <person name="Poorten T."/>
            <person name="Britton C."/>
            <person name="Davik J."/>
            <person name="Ashrafi H."/>
            <person name="Aiden E.L."/>
            <person name="Borodovsky M."/>
            <person name="Worthington M."/>
        </authorList>
    </citation>
    <scope>NUCLEOTIDE SEQUENCE [LARGE SCALE GENOMIC DNA]</scope>
    <source>
        <strain evidence="7">PI 553951</strain>
    </source>
</reference>
<comment type="similarity">
    <text evidence="2">Belongs to the major facilitator superfamily. Proton-dependent oligopeptide transporter (POT/PTR) (TC 2.A.17) family.</text>
</comment>
<keyword evidence="8" id="KW-1185">Reference proteome</keyword>
<name>A0AAW1XWJ0_RUBAR</name>
<feature type="transmembrane region" description="Helical" evidence="6">
    <location>
        <begin position="330"/>
        <end position="350"/>
    </location>
</feature>
<evidence type="ECO:0000256" key="3">
    <source>
        <dbReference type="ARBA" id="ARBA00022692"/>
    </source>
</evidence>
<dbReference type="PANTHER" id="PTHR11654">
    <property type="entry name" value="OLIGOPEPTIDE TRANSPORTER-RELATED"/>
    <property type="match status" value="1"/>
</dbReference>
<feature type="transmembrane region" description="Helical" evidence="6">
    <location>
        <begin position="206"/>
        <end position="227"/>
    </location>
</feature>
<dbReference type="Pfam" id="PF00854">
    <property type="entry name" value="PTR2"/>
    <property type="match status" value="1"/>
</dbReference>
<comment type="subcellular location">
    <subcellularLocation>
        <location evidence="1">Membrane</location>
        <topology evidence="1">Multi-pass membrane protein</topology>
    </subcellularLocation>
</comment>
<dbReference type="InterPro" id="IPR000109">
    <property type="entry name" value="POT_fam"/>
</dbReference>
<dbReference type="GO" id="GO:0022857">
    <property type="term" value="F:transmembrane transporter activity"/>
    <property type="evidence" value="ECO:0007669"/>
    <property type="project" value="InterPro"/>
</dbReference>
<organism evidence="7 8">
    <name type="scientific">Rubus argutus</name>
    <name type="common">Southern blackberry</name>
    <dbReference type="NCBI Taxonomy" id="59490"/>
    <lineage>
        <taxon>Eukaryota</taxon>
        <taxon>Viridiplantae</taxon>
        <taxon>Streptophyta</taxon>
        <taxon>Embryophyta</taxon>
        <taxon>Tracheophyta</taxon>
        <taxon>Spermatophyta</taxon>
        <taxon>Magnoliopsida</taxon>
        <taxon>eudicotyledons</taxon>
        <taxon>Gunneridae</taxon>
        <taxon>Pentapetalae</taxon>
        <taxon>rosids</taxon>
        <taxon>fabids</taxon>
        <taxon>Rosales</taxon>
        <taxon>Rosaceae</taxon>
        <taxon>Rosoideae</taxon>
        <taxon>Rosoideae incertae sedis</taxon>
        <taxon>Rubus</taxon>
    </lineage>
</organism>
<keyword evidence="5 6" id="KW-0472">Membrane</keyword>
<dbReference type="Proteomes" id="UP001457282">
    <property type="component" value="Unassembled WGS sequence"/>
</dbReference>
<feature type="transmembrane region" description="Helical" evidence="6">
    <location>
        <begin position="140"/>
        <end position="161"/>
    </location>
</feature>
<evidence type="ECO:0000256" key="1">
    <source>
        <dbReference type="ARBA" id="ARBA00004141"/>
    </source>
</evidence>
<comment type="caution">
    <text evidence="7">The sequence shown here is derived from an EMBL/GenBank/DDBJ whole genome shotgun (WGS) entry which is preliminary data.</text>
</comment>
<dbReference type="AlphaFoldDB" id="A0AAW1XWJ0"/>
<evidence type="ECO:0000313" key="7">
    <source>
        <dbReference type="EMBL" id="KAK9940259.1"/>
    </source>
</evidence>
<feature type="transmembrane region" description="Helical" evidence="6">
    <location>
        <begin position="181"/>
        <end position="200"/>
    </location>
</feature>
<dbReference type="InterPro" id="IPR018456">
    <property type="entry name" value="PTR2_symporter_CS"/>
</dbReference>
<feature type="transmembrane region" description="Helical" evidence="6">
    <location>
        <begin position="483"/>
        <end position="502"/>
    </location>
</feature>
<feature type="transmembrane region" description="Helical" evidence="6">
    <location>
        <begin position="94"/>
        <end position="120"/>
    </location>
</feature>
<sequence>MENGSLSHNVESRIISSDSGGKRGGWITFPFIAGAVAGLSLAAGAWLANLIVFLIQEFNIKSIDATQITNIVNGCFCFIPVIGSIIADSFFGSFLVITVSSCISLLGLVLFTLTVTLGSLKPQPCVSGSELCEPTSNLQYAILYTALALASIGLGGTRFTLATMGANQFDEPKSQASFFNWYFFSIYTASVVSFTVIVYVEDNVGWKWGFGIGVIANLIGLAIFVSGTRFYCFDKPKGSPFVGLARVVVATTLKRNLKISSESKDYCYHGDQGMTDIAIATPSKSFRFLNRAAQKVEGDIKPDGSIAKPWRVCTVQQVEDFKTLIRIMPLWSTSIFLSTPIAAMTSLAILQALNMDRHLGPHFKIPASSVVVITLISGSISLSLIYGFLYPVWQKLTGRFPTPLQRIGLGHVLSVLGMASAAVVESKRLNIAQDQSGDNVPMRVLWLFPQMVLVGIGEAFHFPGQISLYYQEFPASLKSTSTAMIPLVIGIGFYLSTGLIDLVQRFTSWLPDNIDNGKADNVYWMLVVIGVVNFGYYLVCAKLHKYQNATATDGSPDSDDDK</sequence>
<dbReference type="SUPFAM" id="SSF103473">
    <property type="entry name" value="MFS general substrate transporter"/>
    <property type="match status" value="1"/>
</dbReference>
<protein>
    <submittedName>
        <fullName evidence="7">Uncharacterized protein</fullName>
    </submittedName>
</protein>
<feature type="transmembrane region" description="Helical" evidence="6">
    <location>
        <begin position="370"/>
        <end position="392"/>
    </location>
</feature>
<evidence type="ECO:0000256" key="5">
    <source>
        <dbReference type="ARBA" id="ARBA00023136"/>
    </source>
</evidence>
<keyword evidence="3 6" id="KW-0812">Transmembrane</keyword>
<dbReference type="EMBL" id="JBEDUW010000003">
    <property type="protein sequence ID" value="KAK9940259.1"/>
    <property type="molecule type" value="Genomic_DNA"/>
</dbReference>
<proteinExistence type="inferred from homology"/>
<dbReference type="InterPro" id="IPR036259">
    <property type="entry name" value="MFS_trans_sf"/>
</dbReference>
<feature type="transmembrane region" description="Helical" evidence="6">
    <location>
        <begin position="522"/>
        <end position="539"/>
    </location>
</feature>
<feature type="transmembrane region" description="Helical" evidence="6">
    <location>
        <begin position="31"/>
        <end position="55"/>
    </location>
</feature>
<dbReference type="Gene3D" id="1.20.1250.20">
    <property type="entry name" value="MFS general substrate transporter like domains"/>
    <property type="match status" value="1"/>
</dbReference>